<protein>
    <recommendedName>
        <fullName evidence="3">Glucokinase</fullName>
        <ecNumber evidence="2">2.7.1.2</ecNumber>
    </recommendedName>
    <alternativeName>
        <fullName evidence="8">Glucose kinase</fullName>
    </alternativeName>
</protein>
<keyword evidence="4" id="KW-0808">Transferase</keyword>
<reference evidence="9 10" key="1">
    <citation type="submission" date="2016-09" db="EMBL/GenBank/DDBJ databases">
        <title>Desulfuribacillus arsenicus sp. nov., an obligately anaerobic, dissimilatory arsenic- and antimonate-reducing bacterium isolated from anoxic sediments.</title>
        <authorList>
            <person name="Abin C.A."/>
            <person name="Hollibaugh J.T."/>
        </authorList>
    </citation>
    <scope>NUCLEOTIDE SEQUENCE [LARGE SCALE GENOMIC DNA]</scope>
    <source>
        <strain evidence="9 10">MLFW-2</strain>
    </source>
</reference>
<dbReference type="Gene3D" id="3.30.420.40">
    <property type="match status" value="2"/>
</dbReference>
<dbReference type="RefSeq" id="WP_069703039.1">
    <property type="nucleotide sequence ID" value="NZ_MJAT01000037.1"/>
</dbReference>
<dbReference type="STRING" id="1390249.BHU72_08945"/>
<organism evidence="9 10">
    <name type="scientific">Desulfuribacillus stibiiarsenatis</name>
    <dbReference type="NCBI Taxonomy" id="1390249"/>
    <lineage>
        <taxon>Bacteria</taxon>
        <taxon>Bacillati</taxon>
        <taxon>Bacillota</taxon>
        <taxon>Desulfuribacillia</taxon>
        <taxon>Desulfuribacillales</taxon>
        <taxon>Desulfuribacillaceae</taxon>
        <taxon>Desulfuribacillus</taxon>
    </lineage>
</organism>
<dbReference type="SUPFAM" id="SSF53067">
    <property type="entry name" value="Actin-like ATPase domain"/>
    <property type="match status" value="1"/>
</dbReference>
<evidence type="ECO:0000256" key="1">
    <source>
        <dbReference type="ARBA" id="ARBA00006479"/>
    </source>
</evidence>
<dbReference type="PROSITE" id="PS01125">
    <property type="entry name" value="ROK"/>
    <property type="match status" value="1"/>
</dbReference>
<evidence type="ECO:0000256" key="8">
    <source>
        <dbReference type="ARBA" id="ARBA00032386"/>
    </source>
</evidence>
<comment type="caution">
    <text evidence="9">The sequence shown here is derived from an EMBL/GenBank/DDBJ whole genome shotgun (WGS) entry which is preliminary data.</text>
</comment>
<dbReference type="GO" id="GO:0005737">
    <property type="term" value="C:cytoplasm"/>
    <property type="evidence" value="ECO:0007669"/>
    <property type="project" value="InterPro"/>
</dbReference>
<comment type="similarity">
    <text evidence="1">Belongs to the ROK (NagC/XylR) family.</text>
</comment>
<dbReference type="PANTHER" id="PTHR18964">
    <property type="entry name" value="ROK (REPRESSOR, ORF, KINASE) FAMILY"/>
    <property type="match status" value="1"/>
</dbReference>
<dbReference type="InterPro" id="IPR049874">
    <property type="entry name" value="ROK_cs"/>
</dbReference>
<dbReference type="InterPro" id="IPR004654">
    <property type="entry name" value="ROK_glcA"/>
</dbReference>
<proteinExistence type="inferred from homology"/>
<keyword evidence="5" id="KW-0547">Nucleotide-binding</keyword>
<dbReference type="OrthoDB" id="9810372at2"/>
<keyword evidence="7" id="KW-0067">ATP-binding</keyword>
<evidence type="ECO:0000256" key="7">
    <source>
        <dbReference type="ARBA" id="ARBA00022840"/>
    </source>
</evidence>
<evidence type="ECO:0000256" key="6">
    <source>
        <dbReference type="ARBA" id="ARBA00022777"/>
    </source>
</evidence>
<keyword evidence="6" id="KW-0418">Kinase</keyword>
<dbReference type="GO" id="GO:0005524">
    <property type="term" value="F:ATP binding"/>
    <property type="evidence" value="ECO:0007669"/>
    <property type="project" value="UniProtKB-KW"/>
</dbReference>
<keyword evidence="10" id="KW-1185">Reference proteome</keyword>
<dbReference type="GO" id="GO:0004340">
    <property type="term" value="F:glucokinase activity"/>
    <property type="evidence" value="ECO:0007669"/>
    <property type="project" value="UniProtKB-EC"/>
</dbReference>
<dbReference type="GO" id="GO:0006096">
    <property type="term" value="P:glycolytic process"/>
    <property type="evidence" value="ECO:0007669"/>
    <property type="project" value="InterPro"/>
</dbReference>
<dbReference type="EC" id="2.7.1.2" evidence="2"/>
<dbReference type="InterPro" id="IPR000600">
    <property type="entry name" value="ROK"/>
</dbReference>
<name>A0A1E5L3B5_9FIRM</name>
<dbReference type="AlphaFoldDB" id="A0A1E5L3B5"/>
<dbReference type="EMBL" id="MJAT01000037">
    <property type="protein sequence ID" value="OEH84612.1"/>
    <property type="molecule type" value="Genomic_DNA"/>
</dbReference>
<sequence>MEGVNPIQKLRIGIDLGGSSVKIGLINSLGSIVHSEKKPTPIGIGYKDILLAFTSYIENILKGKGLSWNAIDSVGVGVPAFIDYHNGIVLHVTNLGWKNVSLQSDLQALWKKPVFVDNDANLAALGESWKGAGRGYKEMLCVTIGTGIGGGLIINGHVYHGAHGMAGEIGHITSANHKGRLCNCGNIGCLETEVSARAIAIDATELAATNSKGSLYDEFSKGQGISTQFVIRQALEGDADCQLIIRNIASILGTSLGNIAAVLNPERIIIGGGVSHAGELLMNALRSSFMLSAPPLIAEQTTLHLAQLGNQAGMIGAARLAELSYKAESIEREG</sequence>
<dbReference type="PANTHER" id="PTHR18964:SF149">
    <property type="entry name" value="BIFUNCTIONAL UDP-N-ACETYLGLUCOSAMINE 2-EPIMERASE_N-ACETYLMANNOSAMINE KINASE"/>
    <property type="match status" value="1"/>
</dbReference>
<evidence type="ECO:0000256" key="5">
    <source>
        <dbReference type="ARBA" id="ARBA00022741"/>
    </source>
</evidence>
<evidence type="ECO:0000313" key="9">
    <source>
        <dbReference type="EMBL" id="OEH84612.1"/>
    </source>
</evidence>
<evidence type="ECO:0000256" key="2">
    <source>
        <dbReference type="ARBA" id="ARBA00012323"/>
    </source>
</evidence>
<dbReference type="Pfam" id="PF00480">
    <property type="entry name" value="ROK"/>
    <property type="match status" value="1"/>
</dbReference>
<dbReference type="NCBIfam" id="TIGR00744">
    <property type="entry name" value="ROK_glcA_fam"/>
    <property type="match status" value="1"/>
</dbReference>
<gene>
    <name evidence="9" type="ORF">BHU72_08945</name>
</gene>
<evidence type="ECO:0000256" key="3">
    <source>
        <dbReference type="ARBA" id="ARBA00014701"/>
    </source>
</evidence>
<accession>A0A1E5L3B5</accession>
<dbReference type="InterPro" id="IPR043129">
    <property type="entry name" value="ATPase_NBD"/>
</dbReference>
<evidence type="ECO:0000256" key="4">
    <source>
        <dbReference type="ARBA" id="ARBA00022679"/>
    </source>
</evidence>
<evidence type="ECO:0000313" key="10">
    <source>
        <dbReference type="Proteomes" id="UP000095255"/>
    </source>
</evidence>
<dbReference type="Proteomes" id="UP000095255">
    <property type="component" value="Unassembled WGS sequence"/>
</dbReference>